<feature type="compositionally biased region" description="Polar residues" evidence="8">
    <location>
        <begin position="614"/>
        <end position="625"/>
    </location>
</feature>
<evidence type="ECO:0000256" key="7">
    <source>
        <dbReference type="ARBA" id="ARBA00023136"/>
    </source>
</evidence>
<name>A0A1H2LSG8_9ACTN</name>
<feature type="region of interest" description="Disordered" evidence="8">
    <location>
        <begin position="542"/>
        <end position="625"/>
    </location>
</feature>
<dbReference type="RefSeq" id="WP_197680601.1">
    <property type="nucleotide sequence ID" value="NZ_LT629799.1"/>
</dbReference>
<dbReference type="NCBIfam" id="TIGR00711">
    <property type="entry name" value="efflux_EmrB"/>
    <property type="match status" value="1"/>
</dbReference>
<feature type="transmembrane region" description="Helical" evidence="9">
    <location>
        <begin position="160"/>
        <end position="181"/>
    </location>
</feature>
<dbReference type="InterPro" id="IPR008969">
    <property type="entry name" value="CarboxyPept-like_regulatory"/>
</dbReference>
<dbReference type="InterPro" id="IPR013783">
    <property type="entry name" value="Ig-like_fold"/>
</dbReference>
<evidence type="ECO:0000259" key="10">
    <source>
        <dbReference type="PROSITE" id="PS50850"/>
    </source>
</evidence>
<gene>
    <name evidence="11" type="ORF">SAMN04488544_0703</name>
</gene>
<sequence length="882" mass="91355">MSQAATIAPPTATTQETAPHDGAPQFTMSHRQILEALTGLLLGMFVAILSSTVVSNALPVIIPDLGGSESGYTWVVTAALLATTISTPIWGKLSDLFSKKLLVQIALVLFVVASAVAGLSQNMGTLITMRVVQGIGGGGLTALAQVIMASMIAPRERGKYSGYLGATFALATVGGPLIGGALTQHLSWHWCFYVGIPFAVAAFIALQVTLKLPVVKRKVHIDYLGSILLAAGVSSLLIWVSLAGKSFDWWSWQTWLMVGGGVALIALTVLAERTAPEPIIPLRFFRNRTVVMSALTSLFVGIAMFGATVFLSQYFQLARGETPTMAGVKTIPLIAGLFLSSTISGLVISRTGRWKAFVVSGGVLLTAGLGLMGTIAYDTNYWVVAPYMLLIGAGVGMMMQNLVLAVQNIIAPQDLGAASSFIAFTRSLGGAIGVSALGALLGHRVTSHLTDGLAAAGIDPGQAGAAGGGGIPNLSALPGPIRTIVQSAYGASIADVFLVAAPFALLAFVVSLFLKEVVLRGRQEQTAEAFGGEVEQHWNAPEDHAGSEQARTVQQTTDHHGVHPNRSNGLVSAGGPANGTARRAVDGVSHELDPRIPPTQAHPYPEPEPAPPQLQVSGVVRQSASRPLADAQVTLADQSGRQVGRTVSDADGRYTLPLAHGGTFLLIVAAAQLAPTASLVAIGDQPVVRDVTLAGRSAITGRVLRHERQDDSDQPVADALVTLTDVTGEVVGSTRTGSDGGYSFERLMGGSYVLTAQSPDHRPLARGIEVAESGALACDLVVTGGGRLAGTVVAGDGRAVREATVTLVDAEGQVVAAATTGEDGDYLFDDLGAGRYTLTAAGYAPVALPVTVEEDAVSALRVTLGAGAEQQDVRADASVDHR</sequence>
<feature type="transmembrane region" description="Helical" evidence="9">
    <location>
        <begin position="36"/>
        <end position="59"/>
    </location>
</feature>
<dbReference type="STRING" id="546874.SAMN04488544_0703"/>
<feature type="region of interest" description="Disordered" evidence="8">
    <location>
        <begin position="1"/>
        <end position="22"/>
    </location>
</feature>
<evidence type="ECO:0000256" key="9">
    <source>
        <dbReference type="SAM" id="Phobius"/>
    </source>
</evidence>
<dbReference type="PRINTS" id="PR01036">
    <property type="entry name" value="TCRTETB"/>
</dbReference>
<evidence type="ECO:0000256" key="2">
    <source>
        <dbReference type="ARBA" id="ARBA00007520"/>
    </source>
</evidence>
<dbReference type="Gene3D" id="2.60.40.1120">
    <property type="entry name" value="Carboxypeptidase-like, regulatory domain"/>
    <property type="match status" value="2"/>
</dbReference>
<dbReference type="PANTHER" id="PTHR23501">
    <property type="entry name" value="MAJOR FACILITATOR SUPERFAMILY"/>
    <property type="match status" value="1"/>
</dbReference>
<feature type="transmembrane region" description="Helical" evidence="9">
    <location>
        <begin position="187"/>
        <end position="209"/>
    </location>
</feature>
<feature type="transmembrane region" description="Helical" evidence="9">
    <location>
        <begin position="383"/>
        <end position="406"/>
    </location>
</feature>
<accession>A0A1H2LSG8</accession>
<keyword evidence="5 9" id="KW-0812">Transmembrane</keyword>
<evidence type="ECO:0000256" key="4">
    <source>
        <dbReference type="ARBA" id="ARBA00022475"/>
    </source>
</evidence>
<feature type="transmembrane region" description="Helical" evidence="9">
    <location>
        <begin position="290"/>
        <end position="311"/>
    </location>
</feature>
<feature type="compositionally biased region" description="Basic and acidic residues" evidence="8">
    <location>
        <begin position="583"/>
        <end position="594"/>
    </location>
</feature>
<dbReference type="AlphaFoldDB" id="A0A1H2LSG8"/>
<dbReference type="FunFam" id="1.20.1720.10:FF:000004">
    <property type="entry name" value="EmrB/QacA family drug resistance transporter"/>
    <property type="match status" value="1"/>
</dbReference>
<dbReference type="CDD" id="cd17502">
    <property type="entry name" value="MFS_Azr1_MDR_like"/>
    <property type="match status" value="1"/>
</dbReference>
<dbReference type="GO" id="GO:0005886">
    <property type="term" value="C:plasma membrane"/>
    <property type="evidence" value="ECO:0007669"/>
    <property type="project" value="UniProtKB-SubCell"/>
</dbReference>
<dbReference type="InterPro" id="IPR036259">
    <property type="entry name" value="MFS_trans_sf"/>
</dbReference>
<feature type="transmembrane region" description="Helical" evidence="9">
    <location>
        <begin position="221"/>
        <end position="240"/>
    </location>
</feature>
<feature type="transmembrane region" description="Helical" evidence="9">
    <location>
        <begin position="252"/>
        <end position="270"/>
    </location>
</feature>
<dbReference type="EMBL" id="LT629799">
    <property type="protein sequence ID" value="SDU83551.1"/>
    <property type="molecule type" value="Genomic_DNA"/>
</dbReference>
<dbReference type="Gene3D" id="2.60.40.10">
    <property type="entry name" value="Immunoglobulins"/>
    <property type="match status" value="1"/>
</dbReference>
<reference evidence="12" key="1">
    <citation type="submission" date="2016-10" db="EMBL/GenBank/DDBJ databases">
        <authorList>
            <person name="Varghese N."/>
            <person name="Submissions S."/>
        </authorList>
    </citation>
    <scope>NUCLEOTIDE SEQUENCE [LARGE SCALE GENOMIC DNA]</scope>
    <source>
        <strain evidence="12">DSM 21743</strain>
    </source>
</reference>
<evidence type="ECO:0000256" key="6">
    <source>
        <dbReference type="ARBA" id="ARBA00022989"/>
    </source>
</evidence>
<evidence type="ECO:0000256" key="3">
    <source>
        <dbReference type="ARBA" id="ARBA00022448"/>
    </source>
</evidence>
<evidence type="ECO:0000256" key="8">
    <source>
        <dbReference type="SAM" id="MobiDB-lite"/>
    </source>
</evidence>
<feature type="transmembrane region" description="Helical" evidence="9">
    <location>
        <begin position="101"/>
        <end position="119"/>
    </location>
</feature>
<dbReference type="InterPro" id="IPR020846">
    <property type="entry name" value="MFS_dom"/>
</dbReference>
<comment type="similarity">
    <text evidence="2">Belongs to the major facilitator superfamily. TCR/Tet family.</text>
</comment>
<dbReference type="SUPFAM" id="SSF103473">
    <property type="entry name" value="MFS general substrate transporter"/>
    <property type="match status" value="1"/>
</dbReference>
<keyword evidence="4" id="KW-1003">Cell membrane</keyword>
<dbReference type="Gene3D" id="1.20.1250.20">
    <property type="entry name" value="MFS general substrate transporter like domains"/>
    <property type="match status" value="1"/>
</dbReference>
<feature type="transmembrane region" description="Helical" evidence="9">
    <location>
        <begin position="331"/>
        <end position="349"/>
    </location>
</feature>
<dbReference type="InterPro" id="IPR011701">
    <property type="entry name" value="MFS"/>
</dbReference>
<feature type="transmembrane region" description="Helical" evidence="9">
    <location>
        <begin position="71"/>
        <end position="89"/>
    </location>
</feature>
<proteinExistence type="inferred from homology"/>
<dbReference type="PROSITE" id="PS50850">
    <property type="entry name" value="MFS"/>
    <property type="match status" value="1"/>
</dbReference>
<dbReference type="SUPFAM" id="SSF49478">
    <property type="entry name" value="Cna protein B-type domain"/>
    <property type="match status" value="2"/>
</dbReference>
<dbReference type="InterPro" id="IPR004638">
    <property type="entry name" value="EmrB-like"/>
</dbReference>
<dbReference type="Gene3D" id="1.20.1720.10">
    <property type="entry name" value="Multidrug resistance protein D"/>
    <property type="match status" value="1"/>
</dbReference>
<evidence type="ECO:0000256" key="5">
    <source>
        <dbReference type="ARBA" id="ARBA00022692"/>
    </source>
</evidence>
<dbReference type="PANTHER" id="PTHR23501:SF197">
    <property type="entry name" value="COMD"/>
    <property type="match status" value="1"/>
</dbReference>
<organism evidence="11 12">
    <name type="scientific">Microlunatus sagamiharensis</name>
    <dbReference type="NCBI Taxonomy" id="546874"/>
    <lineage>
        <taxon>Bacteria</taxon>
        <taxon>Bacillati</taxon>
        <taxon>Actinomycetota</taxon>
        <taxon>Actinomycetes</taxon>
        <taxon>Propionibacteriales</taxon>
        <taxon>Propionibacteriaceae</taxon>
        <taxon>Microlunatus</taxon>
    </lineage>
</organism>
<keyword evidence="3" id="KW-0813">Transport</keyword>
<evidence type="ECO:0000313" key="12">
    <source>
        <dbReference type="Proteomes" id="UP000198825"/>
    </source>
</evidence>
<feature type="domain" description="Major facilitator superfamily (MFS) profile" evidence="10">
    <location>
        <begin position="36"/>
        <end position="519"/>
    </location>
</feature>
<feature type="transmembrane region" description="Helical" evidence="9">
    <location>
        <begin position="496"/>
        <end position="514"/>
    </location>
</feature>
<dbReference type="Pfam" id="PF13620">
    <property type="entry name" value="CarboxypepD_reg"/>
    <property type="match status" value="3"/>
</dbReference>
<dbReference type="Pfam" id="PF07690">
    <property type="entry name" value="MFS_1"/>
    <property type="match status" value="1"/>
</dbReference>
<keyword evidence="12" id="KW-1185">Reference proteome</keyword>
<feature type="compositionally biased region" description="Low complexity" evidence="8">
    <location>
        <begin position="1"/>
        <end position="17"/>
    </location>
</feature>
<dbReference type="Proteomes" id="UP000198825">
    <property type="component" value="Chromosome I"/>
</dbReference>
<keyword evidence="7 9" id="KW-0472">Membrane</keyword>
<dbReference type="GO" id="GO:0005975">
    <property type="term" value="P:carbohydrate metabolic process"/>
    <property type="evidence" value="ECO:0007669"/>
    <property type="project" value="UniProtKB-ARBA"/>
</dbReference>
<evidence type="ECO:0000256" key="1">
    <source>
        <dbReference type="ARBA" id="ARBA00004651"/>
    </source>
</evidence>
<dbReference type="SUPFAM" id="SSF49464">
    <property type="entry name" value="Carboxypeptidase regulatory domain-like"/>
    <property type="match status" value="1"/>
</dbReference>
<evidence type="ECO:0000313" key="11">
    <source>
        <dbReference type="EMBL" id="SDU83551.1"/>
    </source>
</evidence>
<dbReference type="GO" id="GO:0022857">
    <property type="term" value="F:transmembrane transporter activity"/>
    <property type="evidence" value="ECO:0007669"/>
    <property type="project" value="InterPro"/>
</dbReference>
<keyword evidence="6 9" id="KW-1133">Transmembrane helix</keyword>
<protein>
    <submittedName>
        <fullName evidence="11">Drug resistance transporter, EmrB/QacA subfamily</fullName>
    </submittedName>
</protein>
<comment type="subcellular location">
    <subcellularLocation>
        <location evidence="1">Cell membrane</location>
        <topology evidence="1">Multi-pass membrane protein</topology>
    </subcellularLocation>
</comment>
<feature type="transmembrane region" description="Helical" evidence="9">
    <location>
        <begin position="131"/>
        <end position="153"/>
    </location>
</feature>
<feature type="transmembrane region" description="Helical" evidence="9">
    <location>
        <begin position="356"/>
        <end position="377"/>
    </location>
</feature>